<dbReference type="InterPro" id="IPR017972">
    <property type="entry name" value="Cyt_P450_CS"/>
</dbReference>
<feature type="domain" description="HAT C-terminal dimerisation" evidence="4">
    <location>
        <begin position="1231"/>
        <end position="1287"/>
    </location>
</feature>
<keyword evidence="3" id="KW-0472">Membrane</keyword>
<keyword evidence="1" id="KW-0349">Heme</keyword>
<evidence type="ECO:0000256" key="3">
    <source>
        <dbReference type="SAM" id="Phobius"/>
    </source>
</evidence>
<dbReference type="PROSITE" id="PS00086">
    <property type="entry name" value="CYTOCHROME_P450"/>
    <property type="match status" value="1"/>
</dbReference>
<dbReference type="SUPFAM" id="SSF48264">
    <property type="entry name" value="Cytochrome P450"/>
    <property type="match status" value="1"/>
</dbReference>
<dbReference type="PANTHER" id="PTHR47951:SF3">
    <property type="entry name" value="CYTOCHROME P450, FAMILY 706, SUBFAMILY A, POLYPEPTIDE 4"/>
    <property type="match status" value="1"/>
</dbReference>
<feature type="compositionally biased region" description="Polar residues" evidence="2">
    <location>
        <begin position="598"/>
        <end position="608"/>
    </location>
</feature>
<dbReference type="InterPro" id="IPR008906">
    <property type="entry name" value="HATC_C_dom"/>
</dbReference>
<sequence>MTSISDIPQTLITAYHQLSFLTLFLIFTLSCYAIWLYTNSNKTTTPLPPGPRGVPLFGNLLSLDPELHSYFAGLAQSYGPILKLRLGNKIGILVTSPSLAREVLKDHDVTFANRDVPAAGRAATYGGSDIVWTPYGPEWRMLRKVCVLKMLSNTTLDSVYTLRRKQVRETVGYCNSRVGSPVNIGEQMFLTVMNVITNMMWGGAVEGEERSSLGAEFREVVSEMTGLLAKPNVSDFYPGLARFDLQGIRKQMDGLARRFDRIFDTIIDQRLKIDREGGSKAGDFLQFLLKWKVEGDSKTPFTMIHLKALLMGTHAEVPKGYQYPISTRYGYGTILGDMVVGGTDTSSNTVEFALAEIMNKPEVMRKTQQELEDVVGKDNIVEESHIDKLPYLHAVMKETLRLHPALPLLVPHCPSETCNVGGYTIPKGSRIFVNVWAIQRDPSIWKNPLKFDPERFLNSKWDYSGSDFNYFPFGSGRRICAGIAMAERMVMYSLATLLHSFDWKLPHGEKLELTEKFGIVLKKKIPLVAIPTPRLADPSLYDGAASRPQLRLTVASQPAFTSQNLSSLSLDSVPPSLTPPPRSHTAATRRLPHRRNSDPSLTAATQSAPVEADSSHASRLDPSSSLNASRLDRSSTPHTWSPGPELDASRGLDPSRGGELATCEDWTSGPTATGGINSSHNQARRMFEDLLKPNQSIQSFHFKQTDQARIEYRTRLNASIDCIRFLLRQGLAFHGHDESEDSSNQGNFLELLKFLADHNEDIKAVTLRNAPENNMMISPAIQKDIVSAAAVETSNAIIMELGDAFFSVLIDESRDISTKEQMAVALRYVDQKGHVVERFLGIEHVTDTTALSLKAAVEDLFCRHGLSLSRLRGQGYDGASNMQGQFNGLKTLIMKENESAYYVHCFAHQLQLALVAVAKNNNKIATFFNFVTNVVNIAGGSWKHLDFLKEKQAIRVDESVHNGELPSGQGLNQETSLKRSCDTRWSSHYNTMISLIDMFPSIVDVLDVVAEDGATSELRGQAEHLSHFIQSFGFVFNLHLMRYILGVSNELSQALQRKDQDIVNAMKLVRISKERLQIMRENGWSSLFDEVSTFCGINKILVPNMDDIYVARGRSRRYTDGMTNLHFYRVELFYAIIDMQLQELNNRFTESNTELLLCVSCLSPSDFFATFDKQKLIRLAQFYLEDFSSSELMMLSDQLDNYIFDVRSSIEFSKLEGICDLAQKMVETKKNVVYPLVYLLVTLALTLPVATATVERAFSAMKIVKNRLRSRMSDQWMNDSLIVYIEKYIFHSIDNEAIMQRFQNMKTLRNQL</sequence>
<feature type="region of interest" description="Disordered" evidence="2">
    <location>
        <begin position="566"/>
        <end position="679"/>
    </location>
</feature>
<evidence type="ECO:0000259" key="4">
    <source>
        <dbReference type="Pfam" id="PF05699"/>
    </source>
</evidence>
<keyword evidence="1" id="KW-0479">Metal-binding</keyword>
<dbReference type="GO" id="GO:0046983">
    <property type="term" value="F:protein dimerization activity"/>
    <property type="evidence" value="ECO:0007669"/>
    <property type="project" value="InterPro"/>
</dbReference>
<dbReference type="GO" id="GO:0016705">
    <property type="term" value="F:oxidoreductase activity, acting on paired donors, with incorporation or reduction of molecular oxygen"/>
    <property type="evidence" value="ECO:0007669"/>
    <property type="project" value="InterPro"/>
</dbReference>
<dbReference type="CDD" id="cd11073">
    <property type="entry name" value="CYP76-like"/>
    <property type="match status" value="1"/>
</dbReference>
<feature type="domain" description="DUF4371" evidence="5">
    <location>
        <begin position="676"/>
        <end position="888"/>
    </location>
</feature>
<dbReference type="GO" id="GO:0005506">
    <property type="term" value="F:iron ion binding"/>
    <property type="evidence" value="ECO:0007669"/>
    <property type="project" value="InterPro"/>
</dbReference>
<dbReference type="Gene3D" id="1.10.630.10">
    <property type="entry name" value="Cytochrome P450"/>
    <property type="match status" value="1"/>
</dbReference>
<gene>
    <name evidence="6" type="ORF">FSB_LOCUS13565</name>
</gene>
<evidence type="ECO:0000259" key="5">
    <source>
        <dbReference type="Pfam" id="PF14291"/>
    </source>
</evidence>
<name>A0A2N9FEP8_FAGSY</name>
<dbReference type="EMBL" id="OIVN01000794">
    <property type="protein sequence ID" value="SPC85683.1"/>
    <property type="molecule type" value="Genomic_DNA"/>
</dbReference>
<dbReference type="GO" id="GO:0004497">
    <property type="term" value="F:monooxygenase activity"/>
    <property type="evidence" value="ECO:0007669"/>
    <property type="project" value="InterPro"/>
</dbReference>
<evidence type="ECO:0000256" key="1">
    <source>
        <dbReference type="PIRSR" id="PIRSR602401-1"/>
    </source>
</evidence>
<dbReference type="InterPro" id="IPR036396">
    <property type="entry name" value="Cyt_P450_sf"/>
</dbReference>
<dbReference type="GO" id="GO:0020037">
    <property type="term" value="F:heme binding"/>
    <property type="evidence" value="ECO:0007669"/>
    <property type="project" value="InterPro"/>
</dbReference>
<dbReference type="Pfam" id="PF05699">
    <property type="entry name" value="Dimer_Tnp_hAT"/>
    <property type="match status" value="1"/>
</dbReference>
<dbReference type="PRINTS" id="PR00385">
    <property type="entry name" value="P450"/>
</dbReference>
<organism evidence="6">
    <name type="scientific">Fagus sylvatica</name>
    <name type="common">Beechnut</name>
    <dbReference type="NCBI Taxonomy" id="28930"/>
    <lineage>
        <taxon>Eukaryota</taxon>
        <taxon>Viridiplantae</taxon>
        <taxon>Streptophyta</taxon>
        <taxon>Embryophyta</taxon>
        <taxon>Tracheophyta</taxon>
        <taxon>Spermatophyta</taxon>
        <taxon>Magnoliopsida</taxon>
        <taxon>eudicotyledons</taxon>
        <taxon>Gunneridae</taxon>
        <taxon>Pentapetalae</taxon>
        <taxon>rosids</taxon>
        <taxon>fabids</taxon>
        <taxon>Fagales</taxon>
        <taxon>Fagaceae</taxon>
        <taxon>Fagus</taxon>
    </lineage>
</organism>
<dbReference type="PRINTS" id="PR00463">
    <property type="entry name" value="EP450I"/>
</dbReference>
<keyword evidence="1" id="KW-0408">Iron</keyword>
<evidence type="ECO:0000313" key="6">
    <source>
        <dbReference type="EMBL" id="SPC85683.1"/>
    </source>
</evidence>
<keyword evidence="3" id="KW-0812">Transmembrane</keyword>
<feature type="transmembrane region" description="Helical" evidence="3">
    <location>
        <begin position="20"/>
        <end position="38"/>
    </location>
</feature>
<reference evidence="6" key="1">
    <citation type="submission" date="2018-02" db="EMBL/GenBank/DDBJ databases">
        <authorList>
            <person name="Cohen D.B."/>
            <person name="Kent A.D."/>
        </authorList>
    </citation>
    <scope>NUCLEOTIDE SEQUENCE</scope>
</reference>
<evidence type="ECO:0008006" key="7">
    <source>
        <dbReference type="Google" id="ProtNLM"/>
    </source>
</evidence>
<feature type="compositionally biased region" description="Polar residues" evidence="2">
    <location>
        <begin position="620"/>
        <end position="629"/>
    </location>
</feature>
<dbReference type="FunFam" id="1.10.630.10:FF:000207">
    <property type="entry name" value="Putative cytochrome P450 superfamily protein"/>
    <property type="match status" value="1"/>
</dbReference>
<dbReference type="InterPro" id="IPR025398">
    <property type="entry name" value="DUF4371"/>
</dbReference>
<dbReference type="Pfam" id="PF00067">
    <property type="entry name" value="p450"/>
    <property type="match status" value="2"/>
</dbReference>
<comment type="cofactor">
    <cofactor evidence="1">
        <name>heme</name>
        <dbReference type="ChEBI" id="CHEBI:30413"/>
    </cofactor>
</comment>
<feature type="binding site" description="axial binding residue" evidence="1">
    <location>
        <position position="480"/>
    </location>
    <ligand>
        <name>heme</name>
        <dbReference type="ChEBI" id="CHEBI:30413"/>
    </ligand>
    <ligandPart>
        <name>Fe</name>
        <dbReference type="ChEBI" id="CHEBI:18248"/>
    </ligandPart>
</feature>
<dbReference type="PANTHER" id="PTHR47951">
    <property type="entry name" value="OS08G0547900 PROTEIN"/>
    <property type="match status" value="1"/>
</dbReference>
<dbReference type="SUPFAM" id="SSF53098">
    <property type="entry name" value="Ribonuclease H-like"/>
    <property type="match status" value="1"/>
</dbReference>
<feature type="transmembrane region" description="Helical" evidence="3">
    <location>
        <begin position="1232"/>
        <end position="1254"/>
    </location>
</feature>
<keyword evidence="3" id="KW-1133">Transmembrane helix</keyword>
<protein>
    <recommendedName>
        <fullName evidence="7">HAT C-terminal dimerisation domain-containing protein</fullName>
    </recommendedName>
</protein>
<feature type="compositionally biased region" description="Low complexity" evidence="2">
    <location>
        <begin position="566"/>
        <end position="575"/>
    </location>
</feature>
<dbReference type="InterPro" id="IPR001128">
    <property type="entry name" value="Cyt_P450"/>
</dbReference>
<evidence type="ECO:0000256" key="2">
    <source>
        <dbReference type="SAM" id="MobiDB-lite"/>
    </source>
</evidence>
<proteinExistence type="predicted"/>
<accession>A0A2N9FEP8</accession>
<dbReference type="Pfam" id="PF14291">
    <property type="entry name" value="DUF4371"/>
    <property type="match status" value="1"/>
</dbReference>
<feature type="compositionally biased region" description="Polar residues" evidence="2">
    <location>
        <begin position="668"/>
        <end position="679"/>
    </location>
</feature>
<dbReference type="InterPro" id="IPR002401">
    <property type="entry name" value="Cyt_P450_E_grp-I"/>
</dbReference>
<dbReference type="InterPro" id="IPR012337">
    <property type="entry name" value="RNaseH-like_sf"/>
</dbReference>